<keyword evidence="3" id="KW-1185">Reference proteome</keyword>
<name>A0ABR9PF99_9BACT</name>
<organism evidence="2 3">
    <name type="scientific">Corallococcus soli</name>
    <dbReference type="NCBI Taxonomy" id="2710757"/>
    <lineage>
        <taxon>Bacteria</taxon>
        <taxon>Pseudomonadati</taxon>
        <taxon>Myxococcota</taxon>
        <taxon>Myxococcia</taxon>
        <taxon>Myxococcales</taxon>
        <taxon>Cystobacterineae</taxon>
        <taxon>Myxococcaceae</taxon>
        <taxon>Corallococcus</taxon>
    </lineage>
</organism>
<dbReference type="GO" id="GO:0032259">
    <property type="term" value="P:methylation"/>
    <property type="evidence" value="ECO:0007669"/>
    <property type="project" value="UniProtKB-KW"/>
</dbReference>
<dbReference type="RefSeq" id="WP_193346025.1">
    <property type="nucleotide sequence ID" value="NZ_CBCSIP010000021.1"/>
</dbReference>
<protein>
    <submittedName>
        <fullName evidence="2">Methyltransferase domain-containing protein</fullName>
    </submittedName>
</protein>
<evidence type="ECO:0000259" key="1">
    <source>
        <dbReference type="Pfam" id="PF08241"/>
    </source>
</evidence>
<feature type="domain" description="Methyltransferase type 11" evidence="1">
    <location>
        <begin position="121"/>
        <end position="225"/>
    </location>
</feature>
<dbReference type="Proteomes" id="UP001516472">
    <property type="component" value="Unassembled WGS sequence"/>
</dbReference>
<dbReference type="PANTHER" id="PTHR43591">
    <property type="entry name" value="METHYLTRANSFERASE"/>
    <property type="match status" value="1"/>
</dbReference>
<evidence type="ECO:0000313" key="2">
    <source>
        <dbReference type="EMBL" id="MBE4746586.1"/>
    </source>
</evidence>
<accession>A0ABR9PF99</accession>
<dbReference type="InterPro" id="IPR013216">
    <property type="entry name" value="Methyltransf_11"/>
</dbReference>
<comment type="caution">
    <text evidence="2">The sequence shown here is derived from an EMBL/GenBank/DDBJ whole genome shotgun (WGS) entry which is preliminary data.</text>
</comment>
<dbReference type="PANTHER" id="PTHR43591:SF24">
    <property type="entry name" value="2-METHOXY-6-POLYPRENYL-1,4-BENZOQUINOL METHYLASE, MITOCHONDRIAL"/>
    <property type="match status" value="1"/>
</dbReference>
<dbReference type="Pfam" id="PF08241">
    <property type="entry name" value="Methyltransf_11"/>
    <property type="match status" value="1"/>
</dbReference>
<dbReference type="SUPFAM" id="SSF158997">
    <property type="entry name" value="Trm112p-like"/>
    <property type="match status" value="1"/>
</dbReference>
<dbReference type="InterPro" id="IPR029063">
    <property type="entry name" value="SAM-dependent_MTases_sf"/>
</dbReference>
<evidence type="ECO:0000313" key="3">
    <source>
        <dbReference type="Proteomes" id="UP001516472"/>
    </source>
</evidence>
<gene>
    <name evidence="2" type="ORF">G4177_00180</name>
</gene>
<keyword evidence="2" id="KW-0808">Transferase</keyword>
<reference evidence="2 3" key="1">
    <citation type="submission" date="2020-02" db="EMBL/GenBank/DDBJ databases">
        <authorList>
            <person name="Babadi Z.K."/>
            <person name="Risdian C."/>
            <person name="Ebrahimipour G.H."/>
            <person name="Wink J."/>
        </authorList>
    </citation>
    <scope>NUCLEOTIDE SEQUENCE [LARGE SCALE GENOMIC DNA]</scope>
    <source>
        <strain evidence="2 3">ZKHCc1 1396</strain>
    </source>
</reference>
<dbReference type="GO" id="GO:0008168">
    <property type="term" value="F:methyltransferase activity"/>
    <property type="evidence" value="ECO:0007669"/>
    <property type="project" value="UniProtKB-KW"/>
</dbReference>
<keyword evidence="2" id="KW-0489">Methyltransferase</keyword>
<dbReference type="SUPFAM" id="SSF53335">
    <property type="entry name" value="S-adenosyl-L-methionine-dependent methyltransferases"/>
    <property type="match status" value="1"/>
</dbReference>
<dbReference type="Gene3D" id="3.40.50.150">
    <property type="entry name" value="Vaccinia Virus protein VP39"/>
    <property type="match status" value="1"/>
</dbReference>
<proteinExistence type="predicted"/>
<dbReference type="CDD" id="cd02440">
    <property type="entry name" value="AdoMet_MTases"/>
    <property type="match status" value="1"/>
</dbReference>
<sequence length="294" mass="32746">MMRVEDVALLACPDCRGRLVWHGQNEDARLTEGRLRCGGCGETWEVEEGRARLYREDRVRGTDRLMRHIYDGLPSLHDPLTAVLTPLFQSVSESRMRDAYMRRLELGALKPREDGQPVRVLEVGVGAGANLPRIRGALPPGLAVEVWGLDLSTGMLAQCEKRVGSRRRGQGLEDTRLLLADAHALPFRDATFDRVFHVGGIGGYRQPAVALLEMSRVARPGTPLVVVDEQLDANFRPSLFQRAAFRALTFYTREARSPRALLPLNAEGVIEEQVSPFYYCLTFRVPALEPAVTG</sequence>
<dbReference type="EMBL" id="JAAIYO010000001">
    <property type="protein sequence ID" value="MBE4746586.1"/>
    <property type="molecule type" value="Genomic_DNA"/>
</dbReference>